<keyword evidence="1" id="KW-0472">Membrane</keyword>
<dbReference type="PANTHER" id="PTHR11014:SF171">
    <property type="entry name" value="IAA-AMINO ACID HYDROLASE ILR1-LIKE 4-RELATED"/>
    <property type="match status" value="1"/>
</dbReference>
<dbReference type="Proteomes" id="UP001630127">
    <property type="component" value="Unassembled WGS sequence"/>
</dbReference>
<dbReference type="Gene3D" id="3.40.630.10">
    <property type="entry name" value="Zn peptidases"/>
    <property type="match status" value="1"/>
</dbReference>
<keyword evidence="1" id="KW-0812">Transmembrane</keyword>
<reference evidence="2 3" key="1">
    <citation type="submission" date="2024-11" db="EMBL/GenBank/DDBJ databases">
        <title>A near-complete genome assembly of Cinchona calisaya.</title>
        <authorList>
            <person name="Lian D.C."/>
            <person name="Zhao X.W."/>
            <person name="Wei L."/>
        </authorList>
    </citation>
    <scope>NUCLEOTIDE SEQUENCE [LARGE SCALE GENOMIC DNA]</scope>
    <source>
        <tissue evidence="2">Nenye</tissue>
    </source>
</reference>
<proteinExistence type="predicted"/>
<dbReference type="SUPFAM" id="SSF53187">
    <property type="entry name" value="Zn-dependent exopeptidases"/>
    <property type="match status" value="1"/>
</dbReference>
<dbReference type="InterPro" id="IPR017439">
    <property type="entry name" value="Amidohydrolase"/>
</dbReference>
<keyword evidence="1" id="KW-1133">Transmembrane helix</keyword>
<feature type="transmembrane region" description="Helical" evidence="1">
    <location>
        <begin position="174"/>
        <end position="199"/>
    </location>
</feature>
<organism evidence="2 3">
    <name type="scientific">Cinchona calisaya</name>
    <dbReference type="NCBI Taxonomy" id="153742"/>
    <lineage>
        <taxon>Eukaryota</taxon>
        <taxon>Viridiplantae</taxon>
        <taxon>Streptophyta</taxon>
        <taxon>Embryophyta</taxon>
        <taxon>Tracheophyta</taxon>
        <taxon>Spermatophyta</taxon>
        <taxon>Magnoliopsida</taxon>
        <taxon>eudicotyledons</taxon>
        <taxon>Gunneridae</taxon>
        <taxon>Pentapetalae</taxon>
        <taxon>asterids</taxon>
        <taxon>lamiids</taxon>
        <taxon>Gentianales</taxon>
        <taxon>Rubiaceae</taxon>
        <taxon>Cinchonoideae</taxon>
        <taxon>Cinchoneae</taxon>
        <taxon>Cinchona</taxon>
    </lineage>
</organism>
<keyword evidence="3" id="KW-1185">Reference proteome</keyword>
<gene>
    <name evidence="2" type="ORF">ACH5RR_006089</name>
</gene>
<evidence type="ECO:0000313" key="2">
    <source>
        <dbReference type="EMBL" id="KAL3532568.1"/>
    </source>
</evidence>
<evidence type="ECO:0000256" key="1">
    <source>
        <dbReference type="SAM" id="Phobius"/>
    </source>
</evidence>
<dbReference type="EMBL" id="JBJUIK010000003">
    <property type="protein sequence ID" value="KAL3532568.1"/>
    <property type="molecule type" value="Genomic_DNA"/>
</dbReference>
<sequence>MIRILHQKAEIPFAKNSIHWISSIPKLPLITSVQELIMGFFKVVMHLILCLSISSVNSTSSDSFLTKEGLGEIPMKFLNMAKRPELLEWMVNIRRTLHETPELGFEEFETSKLIRTELDKMGIPYKHPVALTGVVGYIGTGKPPFVAIRADMDALAMHVFFTNLVLHDITCCHFWFYTFCLAFCSFIIVGCQFFCNAIII</sequence>
<protein>
    <submittedName>
        <fullName evidence="2">Uncharacterized protein</fullName>
    </submittedName>
</protein>
<comment type="caution">
    <text evidence="2">The sequence shown here is derived from an EMBL/GenBank/DDBJ whole genome shotgun (WGS) entry which is preliminary data.</text>
</comment>
<dbReference type="PANTHER" id="PTHR11014">
    <property type="entry name" value="PEPTIDASE M20 FAMILY MEMBER"/>
    <property type="match status" value="1"/>
</dbReference>
<evidence type="ECO:0000313" key="3">
    <source>
        <dbReference type="Proteomes" id="UP001630127"/>
    </source>
</evidence>
<dbReference type="AlphaFoldDB" id="A0ABD3AN06"/>
<accession>A0ABD3AN06</accession>
<name>A0ABD3AN06_9GENT</name>